<gene>
    <name evidence="1" type="ORF">DPX16_0662</name>
</gene>
<dbReference type="OrthoDB" id="8892679at2759"/>
<evidence type="ECO:0000313" key="2">
    <source>
        <dbReference type="Proteomes" id="UP000281406"/>
    </source>
</evidence>
<dbReference type="Gene3D" id="3.10.130.10">
    <property type="entry name" value="Ribonuclease A-like domain"/>
    <property type="match status" value="1"/>
</dbReference>
<sequence>MDGLLRNCATGCRVDDVFTMDDLVDSISADTSGLRCGHVQMRWAVLLVLLFKFCDGWNNVSFSNNDPEMFSDLFSIRAHPCQRSLNNNAYNQFKHRHVLSRQFNTSRTRAWEDYLTRKNLCGRTSLQSFVHKDYGSSVVRICNGRGNRVGQNMCISERRFRVYVVQSAVRNGRCEVQSPVQSGRRYVTVACEVIENRCLPVHYVRQTSGRPSQPGRTCRP</sequence>
<proteinExistence type="predicted"/>
<dbReference type="EMBL" id="RJVU01042818">
    <property type="protein sequence ID" value="ROL44954.1"/>
    <property type="molecule type" value="Genomic_DNA"/>
</dbReference>
<dbReference type="InterPro" id="IPR036816">
    <property type="entry name" value="RNaseA-like_dom_sf"/>
</dbReference>
<name>A0A3N0YFS3_ANAGA</name>
<keyword evidence="2" id="KW-1185">Reference proteome</keyword>
<dbReference type="Proteomes" id="UP000281406">
    <property type="component" value="Unassembled WGS sequence"/>
</dbReference>
<protein>
    <submittedName>
        <fullName evidence="1">Uncharacterized protein</fullName>
    </submittedName>
</protein>
<reference evidence="1 2" key="1">
    <citation type="submission" date="2018-10" db="EMBL/GenBank/DDBJ databases">
        <title>Genome assembly for a Yunnan-Guizhou Plateau 3E fish, Anabarilius grahami (Regan), and its evolutionary and genetic applications.</title>
        <authorList>
            <person name="Jiang W."/>
        </authorList>
    </citation>
    <scope>NUCLEOTIDE SEQUENCE [LARGE SCALE GENOMIC DNA]</scope>
    <source>
        <strain evidence="1">AG-KIZ</strain>
        <tissue evidence="1">Muscle</tissue>
    </source>
</reference>
<evidence type="ECO:0000313" key="1">
    <source>
        <dbReference type="EMBL" id="ROL44954.1"/>
    </source>
</evidence>
<dbReference type="AlphaFoldDB" id="A0A3N0YFS3"/>
<accession>A0A3N0YFS3</accession>
<comment type="caution">
    <text evidence="1">The sequence shown here is derived from an EMBL/GenBank/DDBJ whole genome shotgun (WGS) entry which is preliminary data.</text>
</comment>
<organism evidence="1 2">
    <name type="scientific">Anabarilius grahami</name>
    <name type="common">Kanglang fish</name>
    <name type="synonym">Barilius grahami</name>
    <dbReference type="NCBI Taxonomy" id="495550"/>
    <lineage>
        <taxon>Eukaryota</taxon>
        <taxon>Metazoa</taxon>
        <taxon>Chordata</taxon>
        <taxon>Craniata</taxon>
        <taxon>Vertebrata</taxon>
        <taxon>Euteleostomi</taxon>
        <taxon>Actinopterygii</taxon>
        <taxon>Neopterygii</taxon>
        <taxon>Teleostei</taxon>
        <taxon>Ostariophysi</taxon>
        <taxon>Cypriniformes</taxon>
        <taxon>Xenocyprididae</taxon>
        <taxon>Xenocypridinae</taxon>
        <taxon>Xenocypridinae incertae sedis</taxon>
        <taxon>Anabarilius</taxon>
    </lineage>
</organism>